<dbReference type="HAMAP" id="MF_01207">
    <property type="entry name" value="MsrQ"/>
    <property type="match status" value="1"/>
</dbReference>
<protein>
    <recommendedName>
        <fullName evidence="7">Protein-methionine-sulfoxide reductase heme-binding subunit MsrQ</fullName>
    </recommendedName>
    <alternativeName>
        <fullName evidence="7">Flavocytochrome MsrQ</fullName>
    </alternativeName>
</protein>
<feature type="transmembrane region" description="Helical" evidence="7">
    <location>
        <begin position="41"/>
        <end position="58"/>
    </location>
</feature>
<keyword evidence="7" id="KW-1003">Cell membrane</keyword>
<comment type="cofactor">
    <cofactor evidence="7">
        <name>heme b</name>
        <dbReference type="ChEBI" id="CHEBI:60344"/>
    </cofactor>
    <text evidence="7">Binds 1 heme b (iron(II)-protoporphyrin IX) group per subunit.</text>
</comment>
<keyword evidence="7" id="KW-0249">Electron transport</keyword>
<organism evidence="9 10">
    <name type="scientific">Candidatus Magnetaquiglobus chichijimensis</name>
    <dbReference type="NCBI Taxonomy" id="3141448"/>
    <lineage>
        <taxon>Bacteria</taxon>
        <taxon>Pseudomonadati</taxon>
        <taxon>Pseudomonadota</taxon>
        <taxon>Magnetococcia</taxon>
        <taxon>Magnetococcales</taxon>
        <taxon>Candidatus Magnetaquicoccaceae</taxon>
        <taxon>Candidatus Magnetaquiglobus</taxon>
    </lineage>
</organism>
<comment type="caution">
    <text evidence="9">The sequence shown here is derived from an EMBL/GenBank/DDBJ whole genome shotgun (WGS) entry which is preliminary data.</text>
</comment>
<comment type="cofactor">
    <cofactor evidence="7">
        <name>FMN</name>
        <dbReference type="ChEBI" id="CHEBI:58210"/>
    </cofactor>
    <text evidence="7">Binds 1 FMN per subunit.</text>
</comment>
<feature type="transmembrane region" description="Helical" evidence="7">
    <location>
        <begin position="109"/>
        <end position="131"/>
    </location>
</feature>
<feature type="transmembrane region" description="Helical" evidence="7">
    <location>
        <begin position="143"/>
        <end position="159"/>
    </location>
</feature>
<reference evidence="9 10" key="2">
    <citation type="submission" date="2024-09" db="EMBL/GenBank/DDBJ databases">
        <title>Draft genome sequence of Candidatus Magnetaquicoccaceae bacterium FCR-1.</title>
        <authorList>
            <person name="Shimoshige H."/>
            <person name="Shimamura S."/>
            <person name="Taoka A."/>
            <person name="Kobayashi H."/>
            <person name="Maekawa T."/>
        </authorList>
    </citation>
    <scope>NUCLEOTIDE SEQUENCE [LARGE SCALE GENOMIC DNA]</scope>
    <source>
        <strain evidence="9 10">FCR-1</strain>
    </source>
</reference>
<evidence type="ECO:0000256" key="4">
    <source>
        <dbReference type="ARBA" id="ARBA00022989"/>
    </source>
</evidence>
<dbReference type="PANTHER" id="PTHR36964">
    <property type="entry name" value="PROTEIN-METHIONINE-SULFOXIDE REDUCTASE HEME-BINDING SUBUNIT MSRQ"/>
    <property type="match status" value="1"/>
</dbReference>
<dbReference type="RefSeq" id="WP_420903660.1">
    <property type="nucleotide sequence ID" value="NZ_BAAFGK010000001.1"/>
</dbReference>
<keyword evidence="4 7" id="KW-1133">Transmembrane helix</keyword>
<evidence type="ECO:0000256" key="3">
    <source>
        <dbReference type="ARBA" id="ARBA00022692"/>
    </source>
</evidence>
<evidence type="ECO:0000313" key="10">
    <source>
        <dbReference type="Proteomes" id="UP001628193"/>
    </source>
</evidence>
<feature type="domain" description="Ferric oxidoreductase" evidence="8">
    <location>
        <begin position="41"/>
        <end position="152"/>
    </location>
</feature>
<keyword evidence="5 7" id="KW-0408">Iron</keyword>
<keyword evidence="6 7" id="KW-0472">Membrane</keyword>
<comment type="function">
    <text evidence="7">Part of the MsrPQ system that repairs oxidized periplasmic proteins containing methionine sulfoxide residues (Met-O), using respiratory chain electrons. Thus protects these proteins from oxidative-stress damage caused by reactive species of oxygen and chlorine generated by the host defense mechanisms. MsrPQ is essential for the maintenance of envelope integrity under bleach stress, rescuing a wide series of structurally unrelated periplasmic proteins from methionine oxidation. MsrQ provides electrons for reduction to the reductase catalytic subunit MsrP, using the quinone pool of the respiratory chain.</text>
</comment>
<dbReference type="Pfam" id="PF01794">
    <property type="entry name" value="Ferric_reduct"/>
    <property type="match status" value="1"/>
</dbReference>
<keyword evidence="7" id="KW-0285">Flavoprotein</keyword>
<comment type="subunit">
    <text evidence="7">Heterodimer of a catalytic subunit (MsrP) and a heme-binding subunit (MsrQ).</text>
</comment>
<feature type="transmembrane region" description="Helical" evidence="7">
    <location>
        <begin position="7"/>
        <end position="29"/>
    </location>
</feature>
<gene>
    <name evidence="7 9" type="primary">msrQ</name>
    <name evidence="9" type="ORF">SIID45300_00249</name>
</gene>
<reference evidence="9 10" key="1">
    <citation type="submission" date="2024-05" db="EMBL/GenBank/DDBJ databases">
        <authorList>
            <consortium name="Candidatus Magnetaquicoccaceae bacterium FCR-1 genome sequencing consortium"/>
            <person name="Shimoshige H."/>
            <person name="Shimamura S."/>
            <person name="Taoka A."/>
            <person name="Kobayashi H."/>
            <person name="Maekawa T."/>
        </authorList>
    </citation>
    <scope>NUCLEOTIDE SEQUENCE [LARGE SCALE GENOMIC DNA]</scope>
    <source>
        <strain evidence="9 10">FCR-1</strain>
    </source>
</reference>
<dbReference type="Proteomes" id="UP001628193">
    <property type="component" value="Unassembled WGS sequence"/>
</dbReference>
<keyword evidence="2 7" id="KW-0813">Transport</keyword>
<comment type="similarity">
    <text evidence="7">Belongs to the MsrQ family.</text>
</comment>
<evidence type="ECO:0000256" key="6">
    <source>
        <dbReference type="ARBA" id="ARBA00023136"/>
    </source>
</evidence>
<keyword evidence="7" id="KW-0349">Heme</keyword>
<name>A0ABQ0C4Z5_9PROT</name>
<evidence type="ECO:0000256" key="1">
    <source>
        <dbReference type="ARBA" id="ARBA00004141"/>
    </source>
</evidence>
<keyword evidence="10" id="KW-1185">Reference proteome</keyword>
<accession>A0ABQ0C4Z5</accession>
<keyword evidence="7" id="KW-0288">FMN</keyword>
<keyword evidence="7" id="KW-0479">Metal-binding</keyword>
<feature type="transmembrane region" description="Helical" evidence="7">
    <location>
        <begin position="165"/>
        <end position="183"/>
    </location>
</feature>
<dbReference type="InterPro" id="IPR022837">
    <property type="entry name" value="MsrQ-like"/>
</dbReference>
<evidence type="ECO:0000256" key="7">
    <source>
        <dbReference type="HAMAP-Rule" id="MF_01207"/>
    </source>
</evidence>
<evidence type="ECO:0000259" key="8">
    <source>
        <dbReference type="Pfam" id="PF01794"/>
    </source>
</evidence>
<dbReference type="EMBL" id="BAAFGK010000001">
    <property type="protein sequence ID" value="GAB0055950.1"/>
    <property type="molecule type" value="Genomic_DNA"/>
</dbReference>
<evidence type="ECO:0000256" key="2">
    <source>
        <dbReference type="ARBA" id="ARBA00022448"/>
    </source>
</evidence>
<evidence type="ECO:0000313" key="9">
    <source>
        <dbReference type="EMBL" id="GAB0055950.1"/>
    </source>
</evidence>
<dbReference type="InterPro" id="IPR013130">
    <property type="entry name" value="Fe3_Rdtase_TM_dom"/>
</dbReference>
<sequence length="189" mass="21536">MISRLTWMIGVLPLVWLVARFLVVGPGVNPVETVMRFCGDWSLWWLLATLAVTPARRLPGCGGMIRWRRAFGLSAFFYAVLHLAVYAVLDHGLAWAPIWKDLMKRPYITLGFVAWVLLVPLAITSTRGWMIRLGRYWSRLHRLIYPASLLAVAHHYWMVKADTRLPLVHAAILALLLGWRLVARVRASA</sequence>
<comment type="subcellular location">
    <subcellularLocation>
        <location evidence="7">Cell membrane</location>
        <topology evidence="7">Multi-pass membrane protein</topology>
    </subcellularLocation>
    <subcellularLocation>
        <location evidence="1">Membrane</location>
        <topology evidence="1">Multi-pass membrane protein</topology>
    </subcellularLocation>
</comment>
<proteinExistence type="inferred from homology"/>
<feature type="transmembrane region" description="Helical" evidence="7">
    <location>
        <begin position="70"/>
        <end position="89"/>
    </location>
</feature>
<evidence type="ECO:0000256" key="5">
    <source>
        <dbReference type="ARBA" id="ARBA00023004"/>
    </source>
</evidence>
<dbReference type="PANTHER" id="PTHR36964:SF1">
    <property type="entry name" value="PROTEIN-METHIONINE-SULFOXIDE REDUCTASE HEME-BINDING SUBUNIT MSRQ"/>
    <property type="match status" value="1"/>
</dbReference>
<keyword evidence="3 7" id="KW-0812">Transmembrane</keyword>